<dbReference type="Proteomes" id="UP000775547">
    <property type="component" value="Unassembled WGS sequence"/>
</dbReference>
<feature type="non-terminal residue" evidence="1">
    <location>
        <position position="1"/>
    </location>
</feature>
<accession>A0A9P7K7N0</accession>
<evidence type="ECO:0000313" key="1">
    <source>
        <dbReference type="EMBL" id="KAG5640168.1"/>
    </source>
</evidence>
<dbReference type="EMBL" id="JABCKV010001095">
    <property type="protein sequence ID" value="KAG5640168.1"/>
    <property type="molecule type" value="Genomic_DNA"/>
</dbReference>
<gene>
    <name evidence="1" type="ORF">DXG03_000755</name>
</gene>
<evidence type="ECO:0000313" key="2">
    <source>
        <dbReference type="Proteomes" id="UP000775547"/>
    </source>
</evidence>
<comment type="caution">
    <text evidence="1">The sequence shown here is derived from an EMBL/GenBank/DDBJ whole genome shotgun (WGS) entry which is preliminary data.</text>
</comment>
<sequence>LVNYVIIFFTDIRFYKALKTQAIGICPTKASGDTRDITFVEKERKDVDLDETRLAFHGDAETRYTCSLGIQWETVKLML</sequence>
<feature type="non-terminal residue" evidence="1">
    <location>
        <position position="79"/>
    </location>
</feature>
<reference evidence="1" key="1">
    <citation type="submission" date="2020-07" db="EMBL/GenBank/DDBJ databases">
        <authorList>
            <person name="Nieuwenhuis M."/>
            <person name="Van De Peppel L.J.J."/>
        </authorList>
    </citation>
    <scope>NUCLEOTIDE SEQUENCE</scope>
    <source>
        <strain evidence="1">AP01</strain>
        <tissue evidence="1">Mycelium</tissue>
    </source>
</reference>
<organism evidence="1 2">
    <name type="scientific">Asterophora parasitica</name>
    <dbReference type="NCBI Taxonomy" id="117018"/>
    <lineage>
        <taxon>Eukaryota</taxon>
        <taxon>Fungi</taxon>
        <taxon>Dikarya</taxon>
        <taxon>Basidiomycota</taxon>
        <taxon>Agaricomycotina</taxon>
        <taxon>Agaricomycetes</taxon>
        <taxon>Agaricomycetidae</taxon>
        <taxon>Agaricales</taxon>
        <taxon>Tricholomatineae</taxon>
        <taxon>Lyophyllaceae</taxon>
        <taxon>Asterophora</taxon>
    </lineage>
</organism>
<protein>
    <submittedName>
        <fullName evidence="1">Uncharacterized protein</fullName>
    </submittedName>
</protein>
<proteinExistence type="predicted"/>
<reference evidence="1" key="2">
    <citation type="submission" date="2021-10" db="EMBL/GenBank/DDBJ databases">
        <title>Phylogenomics reveals ancestral predisposition of the termite-cultivated fungus Termitomyces towards a domesticated lifestyle.</title>
        <authorList>
            <person name="Auxier B."/>
            <person name="Grum-Grzhimaylo A."/>
            <person name="Cardenas M.E."/>
            <person name="Lodge J.D."/>
            <person name="Laessoe T."/>
            <person name="Pedersen O."/>
            <person name="Smith M.E."/>
            <person name="Kuyper T.W."/>
            <person name="Franco-Molano E.A."/>
            <person name="Baroni T.J."/>
            <person name="Aanen D.K."/>
        </authorList>
    </citation>
    <scope>NUCLEOTIDE SEQUENCE</scope>
    <source>
        <strain evidence="1">AP01</strain>
        <tissue evidence="1">Mycelium</tissue>
    </source>
</reference>
<dbReference type="AlphaFoldDB" id="A0A9P7K7N0"/>
<name>A0A9P7K7N0_9AGAR</name>
<keyword evidence="2" id="KW-1185">Reference proteome</keyword>